<dbReference type="EMBL" id="JTDY01000507">
    <property type="protein sequence ID" value="KOB76858.1"/>
    <property type="molecule type" value="Genomic_DNA"/>
</dbReference>
<evidence type="ECO:0000313" key="2">
    <source>
        <dbReference type="EMBL" id="KOB76858.1"/>
    </source>
</evidence>
<feature type="compositionally biased region" description="Basic and acidic residues" evidence="1">
    <location>
        <begin position="88"/>
        <end position="108"/>
    </location>
</feature>
<dbReference type="STRING" id="104452.A0A0L7LMS2"/>
<protein>
    <submittedName>
        <fullName evidence="2">Uncharacterized protein</fullName>
    </submittedName>
</protein>
<reference evidence="2 3" key="1">
    <citation type="journal article" date="2015" name="Genome Biol. Evol.">
        <title>The genome of winter moth (Operophtera brumata) provides a genomic perspective on sexual dimorphism and phenology.</title>
        <authorList>
            <person name="Derks M.F."/>
            <person name="Smit S."/>
            <person name="Salis L."/>
            <person name="Schijlen E."/>
            <person name="Bossers A."/>
            <person name="Mateman C."/>
            <person name="Pijl A.S."/>
            <person name="de Ridder D."/>
            <person name="Groenen M.A."/>
            <person name="Visser M.E."/>
            <person name="Megens H.J."/>
        </authorList>
    </citation>
    <scope>NUCLEOTIDE SEQUENCE [LARGE SCALE GENOMIC DNA]</scope>
    <source>
        <strain evidence="2">WM2013NL</strain>
        <tissue evidence="2">Head and thorax</tissue>
    </source>
</reference>
<comment type="caution">
    <text evidence="2">The sequence shown here is derived from an EMBL/GenBank/DDBJ whole genome shotgun (WGS) entry which is preliminary data.</text>
</comment>
<dbReference type="AlphaFoldDB" id="A0A0L7LMS2"/>
<name>A0A0L7LMS2_OPEBR</name>
<accession>A0A0L7LMS2</accession>
<organism evidence="2 3">
    <name type="scientific">Operophtera brumata</name>
    <name type="common">Winter moth</name>
    <name type="synonym">Phalaena brumata</name>
    <dbReference type="NCBI Taxonomy" id="104452"/>
    <lineage>
        <taxon>Eukaryota</taxon>
        <taxon>Metazoa</taxon>
        <taxon>Ecdysozoa</taxon>
        <taxon>Arthropoda</taxon>
        <taxon>Hexapoda</taxon>
        <taxon>Insecta</taxon>
        <taxon>Pterygota</taxon>
        <taxon>Neoptera</taxon>
        <taxon>Endopterygota</taxon>
        <taxon>Lepidoptera</taxon>
        <taxon>Glossata</taxon>
        <taxon>Ditrysia</taxon>
        <taxon>Geometroidea</taxon>
        <taxon>Geometridae</taxon>
        <taxon>Larentiinae</taxon>
        <taxon>Operophtera</taxon>
    </lineage>
</organism>
<feature type="region of interest" description="Disordered" evidence="1">
    <location>
        <begin position="65"/>
        <end position="179"/>
    </location>
</feature>
<keyword evidence="3" id="KW-1185">Reference proteome</keyword>
<feature type="compositionally biased region" description="Polar residues" evidence="1">
    <location>
        <begin position="109"/>
        <end position="138"/>
    </location>
</feature>
<dbReference type="Proteomes" id="UP000037510">
    <property type="component" value="Unassembled WGS sequence"/>
</dbReference>
<feature type="compositionally biased region" description="Basic and acidic residues" evidence="1">
    <location>
        <begin position="154"/>
        <end position="179"/>
    </location>
</feature>
<gene>
    <name evidence="2" type="ORF">OBRU01_05031</name>
</gene>
<evidence type="ECO:0000313" key="3">
    <source>
        <dbReference type="Proteomes" id="UP000037510"/>
    </source>
</evidence>
<proteinExistence type="predicted"/>
<evidence type="ECO:0000256" key="1">
    <source>
        <dbReference type="SAM" id="MobiDB-lite"/>
    </source>
</evidence>
<sequence>MFFLAWISDLCNSQALLLLGHAQSYILLTAKLDDVQTIARQIARSPVLGQVNRILRRASSIFNHQARSRDDDGYQRRFSLTNSQDSDSAERIDDIIERRSYMNEEPRVTSEQSLTDEVLNERNNNSSEVDGETNQTKSSRQEEEMSPQENIYSQKEELPRQGDSRDQSKEVHVENFSEKLRNTDEVVPLGENKLSEKLGDRDEMVSPGENIFTDKLRDTVEVVSLGKNNLTDKLRDTDEVVSLGENKISEKLGDTDEMVSPAEKNLTDKLHDTDEVVSLGINNLSEKLRDTDEMVSPGEKNLGEKLLDTDEVVSLGKNASLNLDYIKQIIENV</sequence>